<sequence length="292" mass="33717">MKKIISCIAFVLMCGFVQAQEDFAVYFDSDKYELKPSEKQRLENFINQNKDVKIVAINGFTDEDGSFGYNDTLAAKRVGFVYNFINGRLKIREDFKALSFGKAHEHSSIKAENRRVNIFYLNAEDIPREEEILGLKKPLEPREMPVYATKIVIDNPDGTRSDLMLDVDFMKKITLAKPGEKFKLDNLNFHLNTFAVTKDSRTKMYELLEVLKQNPQMVIQIQGHICCMQTDRQDLSTQRAKAIKKFLELNGIEKQRVSFKGFGVSQPLYKIPEKNEEERAANRRVEIEIIAN</sequence>
<dbReference type="InterPro" id="IPR036737">
    <property type="entry name" value="OmpA-like_sf"/>
</dbReference>
<reference evidence="5" key="1">
    <citation type="submission" date="2020-01" db="EMBL/GenBank/DDBJ databases">
        <title>Sphingomonas sp. strain CSW-10.</title>
        <authorList>
            <person name="Chen W.-M."/>
        </authorList>
    </citation>
    <scope>NUCLEOTIDE SEQUENCE [LARGE SCALE GENOMIC DNA]</scope>
    <source>
        <strain evidence="5">NST-5</strain>
    </source>
</reference>
<comment type="caution">
    <text evidence="4">The sequence shown here is derived from an EMBL/GenBank/DDBJ whole genome shotgun (WGS) entry which is preliminary data.</text>
</comment>
<keyword evidence="2" id="KW-0732">Signal</keyword>
<feature type="chain" id="PRO_5047385981" evidence="2">
    <location>
        <begin position="20"/>
        <end position="292"/>
    </location>
</feature>
<dbReference type="PANTHER" id="PTHR30329">
    <property type="entry name" value="STATOR ELEMENT OF FLAGELLAR MOTOR COMPLEX"/>
    <property type="match status" value="1"/>
</dbReference>
<dbReference type="EMBL" id="JAABLM010000009">
    <property type="protein sequence ID" value="NBL65241.1"/>
    <property type="molecule type" value="Genomic_DNA"/>
</dbReference>
<keyword evidence="5" id="KW-1185">Reference proteome</keyword>
<dbReference type="Gene3D" id="3.30.1330.60">
    <property type="entry name" value="OmpA-like domain"/>
    <property type="match status" value="2"/>
</dbReference>
<dbReference type="Proteomes" id="UP000798602">
    <property type="component" value="Unassembled WGS sequence"/>
</dbReference>
<dbReference type="SUPFAM" id="SSF103088">
    <property type="entry name" value="OmpA-like"/>
    <property type="match status" value="2"/>
</dbReference>
<dbReference type="RefSeq" id="WP_166537068.1">
    <property type="nucleotide sequence ID" value="NZ_JAABLM010000009.1"/>
</dbReference>
<evidence type="ECO:0000256" key="2">
    <source>
        <dbReference type="SAM" id="SignalP"/>
    </source>
</evidence>
<accession>A0ABW9Z8L6</accession>
<evidence type="ECO:0000313" key="4">
    <source>
        <dbReference type="EMBL" id="NBL65241.1"/>
    </source>
</evidence>
<dbReference type="PANTHER" id="PTHR30329:SF21">
    <property type="entry name" value="LIPOPROTEIN YIAD-RELATED"/>
    <property type="match status" value="1"/>
</dbReference>
<protein>
    <submittedName>
        <fullName evidence="4">OmpA family protein</fullName>
    </submittedName>
</protein>
<organism evidence="4 5">
    <name type="scientific">Flavobacterium ichthyis</name>
    <dbReference type="NCBI Taxonomy" id="2698827"/>
    <lineage>
        <taxon>Bacteria</taxon>
        <taxon>Pseudomonadati</taxon>
        <taxon>Bacteroidota</taxon>
        <taxon>Flavobacteriia</taxon>
        <taxon>Flavobacteriales</taxon>
        <taxon>Flavobacteriaceae</taxon>
        <taxon>Flavobacterium</taxon>
    </lineage>
</organism>
<proteinExistence type="predicted"/>
<dbReference type="PROSITE" id="PS51123">
    <property type="entry name" value="OMPA_2"/>
    <property type="match status" value="2"/>
</dbReference>
<dbReference type="InterPro" id="IPR050330">
    <property type="entry name" value="Bact_OuterMem_StrucFunc"/>
</dbReference>
<evidence type="ECO:0000259" key="3">
    <source>
        <dbReference type="PROSITE" id="PS51123"/>
    </source>
</evidence>
<feature type="domain" description="OmpA-like" evidence="3">
    <location>
        <begin position="14"/>
        <end position="124"/>
    </location>
</feature>
<dbReference type="CDD" id="cd07185">
    <property type="entry name" value="OmpA_C-like"/>
    <property type="match status" value="2"/>
</dbReference>
<name>A0ABW9Z8L6_9FLAO</name>
<evidence type="ECO:0000313" key="5">
    <source>
        <dbReference type="Proteomes" id="UP000798602"/>
    </source>
</evidence>
<evidence type="ECO:0000256" key="1">
    <source>
        <dbReference type="PROSITE-ProRule" id="PRU00473"/>
    </source>
</evidence>
<dbReference type="InterPro" id="IPR006665">
    <property type="entry name" value="OmpA-like"/>
</dbReference>
<feature type="domain" description="OmpA-like" evidence="3">
    <location>
        <begin position="180"/>
        <end position="292"/>
    </location>
</feature>
<gene>
    <name evidence="4" type="ORF">GV828_08540</name>
</gene>
<dbReference type="Pfam" id="PF00691">
    <property type="entry name" value="OmpA"/>
    <property type="match status" value="2"/>
</dbReference>
<keyword evidence="1" id="KW-0472">Membrane</keyword>
<feature type="signal peptide" evidence="2">
    <location>
        <begin position="1"/>
        <end position="19"/>
    </location>
</feature>